<name>A0A7W7P353_PSENT</name>
<comment type="caution">
    <text evidence="2">The sequence shown here is derived from an EMBL/GenBank/DDBJ whole genome shotgun (WGS) entry which is preliminary data.</text>
</comment>
<evidence type="ECO:0000313" key="3">
    <source>
        <dbReference type="Proteomes" id="UP000566995"/>
    </source>
</evidence>
<accession>A0A7W7P353</accession>
<sequence length="126" mass="14319">MSSREPLALAARKLHEQLSTLTTTVGEIAEILEGRAHQPAMLTELKMAEYLGITQGALASRRKRKLFPEHLMVKFNRSWYYNVDAYEEWVLQLWESALAAKHIAKPPSPKRRTAPPGHGKPVYVLK</sequence>
<protein>
    <submittedName>
        <fullName evidence="2">Uncharacterized protein</fullName>
    </submittedName>
</protein>
<dbReference type="RefSeq" id="WP_184593004.1">
    <property type="nucleotide sequence ID" value="NZ_JACHLI010000019.1"/>
</dbReference>
<reference evidence="2 3" key="1">
    <citation type="submission" date="2020-08" db="EMBL/GenBank/DDBJ databases">
        <title>Functional genomics of gut bacteria from endangered species of beetles.</title>
        <authorList>
            <person name="Carlos-Shanley C."/>
        </authorList>
    </citation>
    <scope>NUCLEOTIDE SEQUENCE [LARGE SCALE GENOMIC DNA]</scope>
    <source>
        <strain evidence="2 3">S00179</strain>
    </source>
</reference>
<feature type="compositionally biased region" description="Basic residues" evidence="1">
    <location>
        <begin position="104"/>
        <end position="113"/>
    </location>
</feature>
<dbReference type="AlphaFoldDB" id="A0A7W7P353"/>
<feature type="region of interest" description="Disordered" evidence="1">
    <location>
        <begin position="104"/>
        <end position="126"/>
    </location>
</feature>
<gene>
    <name evidence="2" type="ORF">HNP46_004368</name>
</gene>
<dbReference type="Proteomes" id="UP000566995">
    <property type="component" value="Unassembled WGS sequence"/>
</dbReference>
<organism evidence="2 3">
    <name type="scientific">Pseudomonas nitroreducens</name>
    <dbReference type="NCBI Taxonomy" id="46680"/>
    <lineage>
        <taxon>Bacteria</taxon>
        <taxon>Pseudomonadati</taxon>
        <taxon>Pseudomonadota</taxon>
        <taxon>Gammaproteobacteria</taxon>
        <taxon>Pseudomonadales</taxon>
        <taxon>Pseudomonadaceae</taxon>
        <taxon>Pseudomonas</taxon>
    </lineage>
</organism>
<evidence type="ECO:0000256" key="1">
    <source>
        <dbReference type="SAM" id="MobiDB-lite"/>
    </source>
</evidence>
<evidence type="ECO:0000313" key="2">
    <source>
        <dbReference type="EMBL" id="MBB4865474.1"/>
    </source>
</evidence>
<dbReference type="EMBL" id="JACHLI010000019">
    <property type="protein sequence ID" value="MBB4865474.1"/>
    <property type="molecule type" value="Genomic_DNA"/>
</dbReference>
<proteinExistence type="predicted"/>